<name>G7WIF3_DESOD</name>
<dbReference type="EMBL" id="CP003108">
    <property type="protein sequence ID" value="AET68601.1"/>
    <property type="molecule type" value="Genomic_DNA"/>
</dbReference>
<organism evidence="1 2">
    <name type="scientific">Desulfosporosinus orientis (strain ATCC 19365 / DSM 765 / NCIMB 8382 / VKM B-1628 / Singapore I)</name>
    <name type="common">Desulfotomaculum orientis</name>
    <dbReference type="NCBI Taxonomy" id="768706"/>
    <lineage>
        <taxon>Bacteria</taxon>
        <taxon>Bacillati</taxon>
        <taxon>Bacillota</taxon>
        <taxon>Clostridia</taxon>
        <taxon>Eubacteriales</taxon>
        <taxon>Desulfitobacteriaceae</taxon>
        <taxon>Desulfosporosinus</taxon>
    </lineage>
</organism>
<evidence type="ECO:0000313" key="1">
    <source>
        <dbReference type="EMBL" id="AET68601.1"/>
    </source>
</evidence>
<dbReference type="AlphaFoldDB" id="G7WIF3"/>
<protein>
    <submittedName>
        <fullName evidence="1">Uncharacterized protein</fullName>
    </submittedName>
</protein>
<sequence length="98" mass="11198">MTPMQQPLKERTALKVRNRPNLWCEAVYFRLWNESINTTNVANEIISIKVWYTSTASPPFGGMPAAPQADLLQVNYNIKALNFECFLISPEMPNLLLL</sequence>
<reference evidence="1 2" key="2">
    <citation type="journal article" date="2012" name="J. Bacteriol.">
        <title>Complete genome sequences of Desulfosporosinus orientis DSM765T, Desulfosporosinus youngiae DSM17734T, Desulfosporosinus meridiei DSM13257T, and Desulfosporosinus acidiphilus DSM22704T.</title>
        <authorList>
            <person name="Pester M."/>
            <person name="Brambilla E."/>
            <person name="Alazard D."/>
            <person name="Rattei T."/>
            <person name="Weinmaier T."/>
            <person name="Han J."/>
            <person name="Lucas S."/>
            <person name="Lapidus A."/>
            <person name="Cheng J.F."/>
            <person name="Goodwin L."/>
            <person name="Pitluck S."/>
            <person name="Peters L."/>
            <person name="Ovchinnikova G."/>
            <person name="Teshima H."/>
            <person name="Detter J.C."/>
            <person name="Han C.S."/>
            <person name="Tapia R."/>
            <person name="Land M.L."/>
            <person name="Hauser L."/>
            <person name="Kyrpides N.C."/>
            <person name="Ivanova N.N."/>
            <person name="Pagani I."/>
            <person name="Huntmann M."/>
            <person name="Wei C.L."/>
            <person name="Davenport K.W."/>
            <person name="Daligault H."/>
            <person name="Chain P.S."/>
            <person name="Chen A."/>
            <person name="Mavromatis K."/>
            <person name="Markowitz V."/>
            <person name="Szeto E."/>
            <person name="Mikhailova N."/>
            <person name="Pati A."/>
            <person name="Wagner M."/>
            <person name="Woyke T."/>
            <person name="Ollivier B."/>
            <person name="Klenk H.P."/>
            <person name="Spring S."/>
            <person name="Loy A."/>
        </authorList>
    </citation>
    <scope>NUCLEOTIDE SEQUENCE [LARGE SCALE GENOMIC DNA]</scope>
    <source>
        <strain evidence="2">ATCC 19365 / DSM 765 / NCIMB 8382 / VKM B-1628</strain>
    </source>
</reference>
<dbReference type="Proteomes" id="UP000006346">
    <property type="component" value="Chromosome"/>
</dbReference>
<reference evidence="2" key="1">
    <citation type="submission" date="2011-11" db="EMBL/GenBank/DDBJ databases">
        <title>Complete sequence of Desulfosporosinus orientis DSM 765.</title>
        <authorList>
            <person name="Lucas S."/>
            <person name="Han J."/>
            <person name="Lapidus A."/>
            <person name="Cheng J.-F."/>
            <person name="Goodwin L."/>
            <person name="Pitluck S."/>
            <person name="Peters L."/>
            <person name="Ovchinnikova G."/>
            <person name="Teshima H."/>
            <person name="Detter J.C."/>
            <person name="Han C."/>
            <person name="Tapia R."/>
            <person name="Land M."/>
            <person name="Hauser L."/>
            <person name="Kyrpides N."/>
            <person name="Ivanova N."/>
            <person name="Pagani I."/>
            <person name="Pester M."/>
            <person name="Spring S."/>
            <person name="Ollivier B."/>
            <person name="Rattei T."/>
            <person name="Klenk H.-P."/>
            <person name="Wagner M."/>
            <person name="Loy A."/>
            <person name="Woyke T."/>
        </authorList>
    </citation>
    <scope>NUCLEOTIDE SEQUENCE [LARGE SCALE GENOMIC DNA]</scope>
    <source>
        <strain evidence="2">ATCC 19365 / DSM 765 / NCIMB 8382 / VKM B-1628</strain>
    </source>
</reference>
<accession>G7WIF3</accession>
<evidence type="ECO:0000313" key="2">
    <source>
        <dbReference type="Proteomes" id="UP000006346"/>
    </source>
</evidence>
<keyword evidence="2" id="KW-1185">Reference proteome</keyword>
<gene>
    <name evidence="1" type="ordered locus">Desor_3081</name>
</gene>
<dbReference type="KEGG" id="dor:Desor_3081"/>
<proteinExistence type="predicted"/>
<dbReference type="HOGENOM" id="CLU_2329193_0_0_9"/>